<dbReference type="EMBL" id="CP150096">
    <property type="protein sequence ID" value="WZN45483.1"/>
    <property type="molecule type" value="Genomic_DNA"/>
</dbReference>
<proteinExistence type="predicted"/>
<organism evidence="2 3">
    <name type="scientific">Chitinophaga caseinilytica</name>
    <dbReference type="NCBI Taxonomy" id="2267521"/>
    <lineage>
        <taxon>Bacteria</taxon>
        <taxon>Pseudomonadati</taxon>
        <taxon>Bacteroidota</taxon>
        <taxon>Chitinophagia</taxon>
        <taxon>Chitinophagales</taxon>
        <taxon>Chitinophagaceae</taxon>
        <taxon>Chitinophaga</taxon>
    </lineage>
</organism>
<keyword evidence="3" id="KW-1185">Reference proteome</keyword>
<dbReference type="Proteomes" id="UP001449657">
    <property type="component" value="Chromosome"/>
</dbReference>
<feature type="signal peptide" evidence="1">
    <location>
        <begin position="1"/>
        <end position="18"/>
    </location>
</feature>
<reference evidence="2 3" key="1">
    <citation type="submission" date="2024-03" db="EMBL/GenBank/DDBJ databases">
        <title>Chitinophaga caseinilytica sp. nov., a casein hydrolysing bacterium isolated from forest soil.</title>
        <authorList>
            <person name="Lee D.S."/>
            <person name="Han D.M."/>
            <person name="Baek J.H."/>
            <person name="Choi D.G."/>
            <person name="Jeon J.H."/>
            <person name="Jeon C.O."/>
        </authorList>
    </citation>
    <scope>NUCLEOTIDE SEQUENCE [LARGE SCALE GENOMIC DNA]</scope>
    <source>
        <strain evidence="2 3">KACC 19118</strain>
    </source>
</reference>
<feature type="chain" id="PRO_5046921613" description="DUF4468 domain-containing protein" evidence="1">
    <location>
        <begin position="19"/>
        <end position="257"/>
    </location>
</feature>
<protein>
    <recommendedName>
        <fullName evidence="4">DUF4468 domain-containing protein</fullName>
    </recommendedName>
</protein>
<sequence length="257" mass="28306">MKRILLIFASCIALQAQAQQLSPSTSDMAGLSRAIGQDFRERDSYTAKQLKRQLKGAEDKIPKAATDLATFMELATAAFEMFGNPKNLADYLRENGIADTLASRISEYAFYLHSLRLPADAKQASGFGYGVKMYMDTARTGYYIVTIMQPRIELRKYAAGSEQPLHVISGRLTGNAVVPDVRDTTLRLFFLDGVLGEYNGSNVAQEYFECSPQGAFTLSNTVSAFDGIIPEDIPTAVAQLQHIKNEEPPYFPGGMPH</sequence>
<evidence type="ECO:0008006" key="4">
    <source>
        <dbReference type="Google" id="ProtNLM"/>
    </source>
</evidence>
<evidence type="ECO:0000256" key="1">
    <source>
        <dbReference type="SAM" id="SignalP"/>
    </source>
</evidence>
<gene>
    <name evidence="2" type="ORF">WJU22_21520</name>
</gene>
<accession>A0ABZ2Z1K9</accession>
<name>A0ABZ2Z1K9_9BACT</name>
<dbReference type="RefSeq" id="WP_341840235.1">
    <property type="nucleotide sequence ID" value="NZ_CP149792.1"/>
</dbReference>
<evidence type="ECO:0000313" key="3">
    <source>
        <dbReference type="Proteomes" id="UP001449657"/>
    </source>
</evidence>
<keyword evidence="1" id="KW-0732">Signal</keyword>
<evidence type="ECO:0000313" key="2">
    <source>
        <dbReference type="EMBL" id="WZN45483.1"/>
    </source>
</evidence>